<gene>
    <name evidence="2" type="ORF">RED13_001291</name>
    <name evidence="3" type="ORF">SAMN05216578_103144</name>
</gene>
<feature type="compositionally biased region" description="Basic and acidic residues" evidence="1">
    <location>
        <begin position="99"/>
        <end position="112"/>
    </location>
</feature>
<feature type="compositionally biased region" description="Basic residues" evidence="1">
    <location>
        <begin position="49"/>
        <end position="60"/>
    </location>
</feature>
<dbReference type="EMBL" id="FOYD01000003">
    <property type="protein sequence ID" value="SFQ76050.1"/>
    <property type="molecule type" value="Genomic_DNA"/>
</dbReference>
<keyword evidence="5" id="KW-1185">Reference proteome</keyword>
<sequence length="112" mass="12565">MSDIEQRTRELAYQIWESEGRPEGQEQRHWEMATRLLHSEQQGELQPAPKKKAAPRKPRSKAGTVPADETQLEKPALLGKPAARSSAKARKPPVTRTTKIKEPKSDADSAQE</sequence>
<dbReference type="STRING" id="1002526.SAMN05216578_103144"/>
<proteinExistence type="predicted"/>
<dbReference type="Proteomes" id="UP000242815">
    <property type="component" value="Unassembled WGS sequence"/>
</dbReference>
<evidence type="ECO:0000313" key="3">
    <source>
        <dbReference type="EMBL" id="SFQ76050.1"/>
    </source>
</evidence>
<reference evidence="2" key="3">
    <citation type="submission" date="2024-05" db="EMBL/GenBank/DDBJ databases">
        <authorList>
            <person name="de Witt J."/>
        </authorList>
    </citation>
    <scope>NUCLEOTIDE SEQUENCE</scope>
    <source>
        <strain evidence="2">FZJ</strain>
    </source>
</reference>
<protein>
    <submittedName>
        <fullName evidence="2">DUF2934 domain-containing protein</fullName>
    </submittedName>
</protein>
<accession>A0A1I6B529</accession>
<dbReference type="InterPro" id="IPR021327">
    <property type="entry name" value="DUF2934"/>
</dbReference>
<evidence type="ECO:0000313" key="2">
    <source>
        <dbReference type="EMBL" id="MDX9686870.1"/>
    </source>
</evidence>
<name>A0A1I6B529_9GAMM</name>
<evidence type="ECO:0000256" key="1">
    <source>
        <dbReference type="SAM" id="MobiDB-lite"/>
    </source>
</evidence>
<dbReference type="Proteomes" id="UP001281217">
    <property type="component" value="Unassembled WGS sequence"/>
</dbReference>
<reference evidence="5" key="2">
    <citation type="submission" date="2023-07" db="EMBL/GenBank/DDBJ databases">
        <authorList>
            <person name="de Witt J."/>
        </authorList>
    </citation>
    <scope>NUCLEOTIDE SEQUENCE [LARGE SCALE GENOMIC DNA]</scope>
    <source>
        <strain evidence="5">FZJ</strain>
    </source>
</reference>
<feature type="region of interest" description="Disordered" evidence="1">
    <location>
        <begin position="36"/>
        <end position="112"/>
    </location>
</feature>
<dbReference type="EMBL" id="JAVRDO010000003">
    <property type="protein sequence ID" value="MDX9686870.1"/>
    <property type="molecule type" value="Genomic_DNA"/>
</dbReference>
<organism evidence="3 4">
    <name type="scientific">Halopseudomonas formosensis</name>
    <dbReference type="NCBI Taxonomy" id="1002526"/>
    <lineage>
        <taxon>Bacteria</taxon>
        <taxon>Pseudomonadati</taxon>
        <taxon>Pseudomonadota</taxon>
        <taxon>Gammaproteobacteria</taxon>
        <taxon>Pseudomonadales</taxon>
        <taxon>Pseudomonadaceae</taxon>
        <taxon>Halopseudomonas</taxon>
    </lineage>
</organism>
<evidence type="ECO:0000313" key="4">
    <source>
        <dbReference type="Proteomes" id="UP000242815"/>
    </source>
</evidence>
<dbReference type="RefSeq" id="WP_090538010.1">
    <property type="nucleotide sequence ID" value="NZ_FOYD01000003.1"/>
</dbReference>
<dbReference type="OrthoDB" id="9811127at2"/>
<dbReference type="AlphaFoldDB" id="A0A1I6B529"/>
<evidence type="ECO:0000313" key="5">
    <source>
        <dbReference type="Proteomes" id="UP001281217"/>
    </source>
</evidence>
<reference evidence="3 4" key="1">
    <citation type="submission" date="2016-10" db="EMBL/GenBank/DDBJ databases">
        <authorList>
            <person name="de Groot N.N."/>
        </authorList>
    </citation>
    <scope>NUCLEOTIDE SEQUENCE [LARGE SCALE GENOMIC DNA]</scope>
    <source>
        <strain evidence="3 4">JCM 18415</strain>
    </source>
</reference>
<dbReference type="Pfam" id="PF11154">
    <property type="entry name" value="DUF2934"/>
    <property type="match status" value="1"/>
</dbReference>